<organism evidence="6 7">
    <name type="scientific">Bifidobacterium reuteri DSM 23975</name>
    <dbReference type="NCBI Taxonomy" id="1437610"/>
    <lineage>
        <taxon>Bacteria</taxon>
        <taxon>Bacillati</taxon>
        <taxon>Actinomycetota</taxon>
        <taxon>Actinomycetes</taxon>
        <taxon>Bifidobacteriales</taxon>
        <taxon>Bifidobacteriaceae</taxon>
        <taxon>Bifidobacterium</taxon>
    </lineage>
</organism>
<evidence type="ECO:0000259" key="5">
    <source>
        <dbReference type="PROSITE" id="PS50932"/>
    </source>
</evidence>
<dbReference type="STRING" id="1437610.BREU_1913"/>
<reference evidence="6 7" key="1">
    <citation type="submission" date="2014-03" db="EMBL/GenBank/DDBJ databases">
        <title>Genomics of Bifidobacteria.</title>
        <authorList>
            <person name="Ventura M."/>
            <person name="Milani C."/>
            <person name="Lugli G.A."/>
        </authorList>
    </citation>
    <scope>NUCLEOTIDE SEQUENCE [LARGE SCALE GENOMIC DNA]</scope>
    <source>
        <strain evidence="6 7">DSM 23975</strain>
    </source>
</reference>
<feature type="domain" description="HTH lacI-type" evidence="5">
    <location>
        <begin position="3"/>
        <end position="57"/>
    </location>
</feature>
<dbReference type="Gene3D" id="3.40.50.2300">
    <property type="match status" value="2"/>
</dbReference>
<feature type="region of interest" description="Disordered" evidence="4">
    <location>
        <begin position="314"/>
        <end position="333"/>
    </location>
</feature>
<name>A0A087CP94_9BIFI</name>
<dbReference type="InterPro" id="IPR028082">
    <property type="entry name" value="Peripla_BP_I"/>
</dbReference>
<dbReference type="PROSITE" id="PS50932">
    <property type="entry name" value="HTH_LACI_2"/>
    <property type="match status" value="1"/>
</dbReference>
<keyword evidence="2" id="KW-0238">DNA-binding</keyword>
<dbReference type="InterPro" id="IPR010982">
    <property type="entry name" value="Lambda_DNA-bd_dom_sf"/>
</dbReference>
<keyword evidence="7" id="KW-1185">Reference proteome</keyword>
<dbReference type="AlphaFoldDB" id="A0A087CP94"/>
<dbReference type="Pfam" id="PF13377">
    <property type="entry name" value="Peripla_BP_3"/>
    <property type="match status" value="1"/>
</dbReference>
<comment type="caution">
    <text evidence="6">The sequence shown here is derived from an EMBL/GenBank/DDBJ whole genome shotgun (WGS) entry which is preliminary data.</text>
</comment>
<protein>
    <submittedName>
        <fullName evidence="6">Transcriptional regulator, LacI family</fullName>
    </submittedName>
</protein>
<dbReference type="PANTHER" id="PTHR30146:SF138">
    <property type="entry name" value="TRANSCRIPTIONAL REGULATORY PROTEIN"/>
    <property type="match status" value="1"/>
</dbReference>
<evidence type="ECO:0000256" key="3">
    <source>
        <dbReference type="ARBA" id="ARBA00023163"/>
    </source>
</evidence>
<dbReference type="EMBL" id="JGZK01000010">
    <property type="protein sequence ID" value="KFI85094.1"/>
    <property type="molecule type" value="Genomic_DNA"/>
</dbReference>
<keyword evidence="3" id="KW-0804">Transcription</keyword>
<dbReference type="Gene3D" id="1.10.260.40">
    <property type="entry name" value="lambda repressor-like DNA-binding domains"/>
    <property type="match status" value="1"/>
</dbReference>
<dbReference type="SUPFAM" id="SSF47413">
    <property type="entry name" value="lambda repressor-like DNA-binding domains"/>
    <property type="match status" value="1"/>
</dbReference>
<evidence type="ECO:0000313" key="7">
    <source>
        <dbReference type="Proteomes" id="UP000028984"/>
    </source>
</evidence>
<evidence type="ECO:0000256" key="2">
    <source>
        <dbReference type="ARBA" id="ARBA00023125"/>
    </source>
</evidence>
<evidence type="ECO:0000256" key="4">
    <source>
        <dbReference type="SAM" id="MobiDB-lite"/>
    </source>
</evidence>
<accession>A0A087CP94</accession>
<dbReference type="Pfam" id="PF00356">
    <property type="entry name" value="LacI"/>
    <property type="match status" value="1"/>
</dbReference>
<evidence type="ECO:0000313" key="6">
    <source>
        <dbReference type="EMBL" id="KFI85094.1"/>
    </source>
</evidence>
<dbReference type="PANTHER" id="PTHR30146">
    <property type="entry name" value="LACI-RELATED TRANSCRIPTIONAL REPRESSOR"/>
    <property type="match status" value="1"/>
</dbReference>
<dbReference type="InterPro" id="IPR000843">
    <property type="entry name" value="HTH_LacI"/>
</dbReference>
<dbReference type="CDD" id="cd06267">
    <property type="entry name" value="PBP1_LacI_sugar_binding-like"/>
    <property type="match status" value="1"/>
</dbReference>
<proteinExistence type="predicted"/>
<dbReference type="GO" id="GO:0000976">
    <property type="term" value="F:transcription cis-regulatory region binding"/>
    <property type="evidence" value="ECO:0007669"/>
    <property type="project" value="TreeGrafter"/>
</dbReference>
<gene>
    <name evidence="6" type="ORF">BREU_1913</name>
</gene>
<evidence type="ECO:0000256" key="1">
    <source>
        <dbReference type="ARBA" id="ARBA00023015"/>
    </source>
</evidence>
<dbReference type="eggNOG" id="COG1609">
    <property type="taxonomic scope" value="Bacteria"/>
</dbReference>
<dbReference type="CDD" id="cd01392">
    <property type="entry name" value="HTH_LacI"/>
    <property type="match status" value="1"/>
</dbReference>
<sequence length="357" mass="39360">MEARIAQVAVKAGVSIATVSRAFAKPDLVSPKTRKRVYEAAESLNYSISRSATAMKTGHSFRIALLVSEDIATWFNSRLFSGLNAVLSTAGYDIVIYQIETPEERRSFFETLPVRRNADAVIVSSFAIEADETRRLRSVGVPIIGINPPVPNVCDASIRIDDRGGMRQMVEYLISLGHTDIAYISPVITTRLSHSAEARALGFRDACASASTSIRSRELFFDERSDSSMEQLADRIVDLGEDMPTALCCYADLGALPLAFALQRRRIDIPGRISLAGFDDATYSAQYGLTTMRQDPRRLGTLAARRTLDFIGDESVQESSAGEREHDASSAIDETNRHTVVNLELMPRLTTGYPIRR</sequence>
<dbReference type="OrthoDB" id="3510266at2"/>
<dbReference type="SMART" id="SM00354">
    <property type="entry name" value="HTH_LACI"/>
    <property type="match status" value="1"/>
</dbReference>
<dbReference type="InterPro" id="IPR046335">
    <property type="entry name" value="LacI/GalR-like_sensor"/>
</dbReference>
<dbReference type="RefSeq" id="WP_052382093.1">
    <property type="nucleotide sequence ID" value="NZ_JDUW01000007.1"/>
</dbReference>
<dbReference type="SUPFAM" id="SSF53822">
    <property type="entry name" value="Periplasmic binding protein-like I"/>
    <property type="match status" value="1"/>
</dbReference>
<dbReference type="GO" id="GO:0003700">
    <property type="term" value="F:DNA-binding transcription factor activity"/>
    <property type="evidence" value="ECO:0007669"/>
    <property type="project" value="TreeGrafter"/>
</dbReference>
<keyword evidence="1" id="KW-0805">Transcription regulation</keyword>
<dbReference type="Proteomes" id="UP000028984">
    <property type="component" value="Unassembled WGS sequence"/>
</dbReference>